<dbReference type="GO" id="GO:0042834">
    <property type="term" value="F:peptidoglycan binding"/>
    <property type="evidence" value="ECO:0007669"/>
    <property type="project" value="InterPro"/>
</dbReference>
<proteinExistence type="predicted"/>
<evidence type="ECO:0000313" key="2">
    <source>
        <dbReference type="EMBL" id="VAX04917.1"/>
    </source>
</evidence>
<dbReference type="Gene3D" id="3.30.70.1070">
    <property type="entry name" value="Sporulation related repeat"/>
    <property type="match status" value="1"/>
</dbReference>
<protein>
    <recommendedName>
        <fullName evidence="1">SPOR domain-containing protein</fullName>
    </recommendedName>
</protein>
<dbReference type="PROSITE" id="PS51724">
    <property type="entry name" value="SPOR"/>
    <property type="match status" value="1"/>
</dbReference>
<dbReference type="Gene3D" id="1.25.40.10">
    <property type="entry name" value="Tetratricopeptide repeat domain"/>
    <property type="match status" value="1"/>
</dbReference>
<dbReference type="InterPro" id="IPR050767">
    <property type="entry name" value="Sel1_AlgK"/>
</dbReference>
<reference evidence="2" key="1">
    <citation type="submission" date="2018-06" db="EMBL/GenBank/DDBJ databases">
        <authorList>
            <person name="Zhirakovskaya E."/>
        </authorList>
    </citation>
    <scope>NUCLEOTIDE SEQUENCE</scope>
</reference>
<evidence type="ECO:0000259" key="1">
    <source>
        <dbReference type="PROSITE" id="PS51724"/>
    </source>
</evidence>
<dbReference type="EMBL" id="UOFW01000116">
    <property type="protein sequence ID" value="VAX04917.1"/>
    <property type="molecule type" value="Genomic_DNA"/>
</dbReference>
<dbReference type="InterPro" id="IPR036680">
    <property type="entry name" value="SPOR-like_sf"/>
</dbReference>
<dbReference type="PANTHER" id="PTHR11102">
    <property type="entry name" value="SEL-1-LIKE PROTEIN"/>
    <property type="match status" value="1"/>
</dbReference>
<organism evidence="2">
    <name type="scientific">hydrothermal vent metagenome</name>
    <dbReference type="NCBI Taxonomy" id="652676"/>
    <lineage>
        <taxon>unclassified sequences</taxon>
        <taxon>metagenomes</taxon>
        <taxon>ecological metagenomes</taxon>
    </lineage>
</organism>
<dbReference type="AlphaFoldDB" id="A0A3B1BJC3"/>
<dbReference type="InterPro" id="IPR007730">
    <property type="entry name" value="SPOR-like_dom"/>
</dbReference>
<dbReference type="SMART" id="SM00671">
    <property type="entry name" value="SEL1"/>
    <property type="match status" value="3"/>
</dbReference>
<dbReference type="PANTHER" id="PTHR11102:SF160">
    <property type="entry name" value="ERAD-ASSOCIATED E3 UBIQUITIN-PROTEIN LIGASE COMPONENT HRD3"/>
    <property type="match status" value="1"/>
</dbReference>
<gene>
    <name evidence="2" type="ORF">MNBD_ALPHA03-699</name>
</gene>
<dbReference type="SUPFAM" id="SSF81901">
    <property type="entry name" value="HCP-like"/>
    <property type="match status" value="1"/>
</dbReference>
<name>A0A3B1BJC3_9ZZZZ</name>
<dbReference type="InterPro" id="IPR006597">
    <property type="entry name" value="Sel1-like"/>
</dbReference>
<sequence length="328" mass="36242">MTISPIKPHLLSIAIISAGLLLPPQSTYATVAGGVYAYEKGNYQQARAEWLPYAALGNPNALYNLGQLSRMGRGTEQDFIKAEAYYLRAAEKGHVGAQRNLGTLYYFGRINAVDHAKAFNWLIKAATSGDIKSQLMTGTMYFNGEATEKDNIRAYAWIFLSSQSGLTRAISALDKLTAIMTPKEIMQAKDLAPTLISNQLSPDDVGLMVQQQETDKPASSSLKNIIAETMAPPISETPPVGHSAADNYRVQIASFSTETTAKKALKILQDKFPKLWDGRQGNIEYVDLGKKGVFYRLQLSPFNRKSDAQEYCRKLQENNQNCYVIKSP</sequence>
<accession>A0A3B1BJC3</accession>
<dbReference type="InterPro" id="IPR011990">
    <property type="entry name" value="TPR-like_helical_dom_sf"/>
</dbReference>
<feature type="domain" description="SPOR" evidence="1">
    <location>
        <begin position="242"/>
        <end position="328"/>
    </location>
</feature>
<dbReference type="Pfam" id="PF05036">
    <property type="entry name" value="SPOR"/>
    <property type="match status" value="1"/>
</dbReference>
<dbReference type="SUPFAM" id="SSF110997">
    <property type="entry name" value="Sporulation related repeat"/>
    <property type="match status" value="1"/>
</dbReference>
<dbReference type="Pfam" id="PF08238">
    <property type="entry name" value="Sel1"/>
    <property type="match status" value="3"/>
</dbReference>